<reference evidence="2 3" key="1">
    <citation type="submission" date="2023-03" db="EMBL/GenBank/DDBJ databases">
        <title>Bacillus Genome Sequencing.</title>
        <authorList>
            <person name="Dunlap C."/>
        </authorList>
    </citation>
    <scope>NUCLEOTIDE SEQUENCE [LARGE SCALE GENOMIC DNA]</scope>
    <source>
        <strain evidence="2 3">B-23453</strain>
    </source>
</reference>
<dbReference type="InterPro" id="IPR036291">
    <property type="entry name" value="NAD(P)-bd_dom_sf"/>
</dbReference>
<dbReference type="PANTHER" id="PTHR43355:SF2">
    <property type="entry name" value="FLAVIN REDUCTASE (NADPH)"/>
    <property type="match status" value="1"/>
</dbReference>
<dbReference type="Gene3D" id="3.40.50.720">
    <property type="entry name" value="NAD(P)-binding Rossmann-like Domain"/>
    <property type="match status" value="1"/>
</dbReference>
<sequence length="214" mass="23921">MNISLFGANGAIGQLVLKHALQNDDFVTSFVRRENSISITHEKLKVAIGNLTNEAKVEEAIRDADVIISTLGPALDTSRKVKSLPIADGHKIILTMMEKLGKKRFITLVTPTVKAKEDKNQFATVVPGAMAKWLFPTGYQEMKTIEQLVTHSNLEWTLVRIINPNVKHVGQEYSISLGDTKAKMGVSRENVAQFIYDIVKNNKYIKQMPIVFNK</sequence>
<keyword evidence="3" id="KW-1185">Reference proteome</keyword>
<dbReference type="RefSeq" id="WP_066264101.1">
    <property type="nucleotide sequence ID" value="NZ_JARMAB010000040.1"/>
</dbReference>
<name>A0ABU6MN33_9BACI</name>
<evidence type="ECO:0000313" key="2">
    <source>
        <dbReference type="EMBL" id="MED1205807.1"/>
    </source>
</evidence>
<gene>
    <name evidence="2" type="ORF">P4T90_22490</name>
</gene>
<evidence type="ECO:0000313" key="3">
    <source>
        <dbReference type="Proteomes" id="UP001341444"/>
    </source>
</evidence>
<dbReference type="Pfam" id="PF13460">
    <property type="entry name" value="NAD_binding_10"/>
    <property type="match status" value="1"/>
</dbReference>
<organism evidence="2 3">
    <name type="scientific">Heyndrickxia acidicola</name>
    <dbReference type="NCBI Taxonomy" id="209389"/>
    <lineage>
        <taxon>Bacteria</taxon>
        <taxon>Bacillati</taxon>
        <taxon>Bacillota</taxon>
        <taxon>Bacilli</taxon>
        <taxon>Bacillales</taxon>
        <taxon>Bacillaceae</taxon>
        <taxon>Heyndrickxia</taxon>
    </lineage>
</organism>
<dbReference type="Proteomes" id="UP001341444">
    <property type="component" value="Unassembled WGS sequence"/>
</dbReference>
<comment type="caution">
    <text evidence="2">The sequence shown here is derived from an EMBL/GenBank/DDBJ whole genome shotgun (WGS) entry which is preliminary data.</text>
</comment>
<proteinExistence type="predicted"/>
<dbReference type="InterPro" id="IPR016040">
    <property type="entry name" value="NAD(P)-bd_dom"/>
</dbReference>
<evidence type="ECO:0000259" key="1">
    <source>
        <dbReference type="Pfam" id="PF13460"/>
    </source>
</evidence>
<dbReference type="SUPFAM" id="SSF51735">
    <property type="entry name" value="NAD(P)-binding Rossmann-fold domains"/>
    <property type="match status" value="1"/>
</dbReference>
<feature type="domain" description="NAD(P)-binding" evidence="1">
    <location>
        <begin position="7"/>
        <end position="201"/>
    </location>
</feature>
<dbReference type="InterPro" id="IPR051606">
    <property type="entry name" value="Polyketide_Oxido-like"/>
</dbReference>
<accession>A0ABU6MN33</accession>
<dbReference type="PANTHER" id="PTHR43355">
    <property type="entry name" value="FLAVIN REDUCTASE (NADPH)"/>
    <property type="match status" value="1"/>
</dbReference>
<dbReference type="EMBL" id="JARMAB010000040">
    <property type="protein sequence ID" value="MED1205807.1"/>
    <property type="molecule type" value="Genomic_DNA"/>
</dbReference>
<protein>
    <submittedName>
        <fullName evidence="2">NAD(P)H-binding protein</fullName>
    </submittedName>
</protein>